<sequence>MHVKEKEMNTRFMSVVAAMTLLLVSSGCGTLKQFWFGRGARCGLCNRTQSVLPGNLGVLPQPAPCTQTPYAPVAPQPQVPLAVAPTPGCECNTYTGPELGCGSEVAAKCPSCNSVSSGYGGNLGYGTSLDQYGNVVNDPYLQGEIVGSSIYGDSGNIISDDFDARGDRIISRDPLPPGAVPAN</sequence>
<reference evidence="1 2" key="1">
    <citation type="journal article" date="2013" name="Mar. Genomics">
        <title>Expression of sulfatases in Rhodopirellula baltica and the diversity of sulfatases in the genus Rhodopirellula.</title>
        <authorList>
            <person name="Wegner C.E."/>
            <person name="Richter-Heitmann T."/>
            <person name="Klindworth A."/>
            <person name="Klockow C."/>
            <person name="Richter M."/>
            <person name="Achstetter T."/>
            <person name="Glockner F.O."/>
            <person name="Harder J."/>
        </authorList>
    </citation>
    <scope>NUCLEOTIDE SEQUENCE [LARGE SCALE GENOMIC DNA]</scope>
    <source>
        <strain evidence="1 2">SM1</strain>
    </source>
</reference>
<dbReference type="AlphaFoldDB" id="M5R988"/>
<accession>M5R988</accession>
<evidence type="ECO:0000313" key="2">
    <source>
        <dbReference type="Proteomes" id="UP000011991"/>
    </source>
</evidence>
<comment type="caution">
    <text evidence="1">The sequence shown here is derived from an EMBL/GenBank/DDBJ whole genome shotgun (WGS) entry which is preliminary data.</text>
</comment>
<evidence type="ECO:0000313" key="1">
    <source>
        <dbReference type="EMBL" id="EMI15616.1"/>
    </source>
</evidence>
<gene>
    <name evidence="1" type="ORF">RMSM_07442</name>
</gene>
<protein>
    <submittedName>
        <fullName evidence="1">Uncharacterized protein</fullName>
    </submittedName>
</protein>
<dbReference type="PATRIC" id="fig|1265738.3.peg.7420"/>
<dbReference type="Proteomes" id="UP000011991">
    <property type="component" value="Unassembled WGS sequence"/>
</dbReference>
<proteinExistence type="predicted"/>
<dbReference type="EMBL" id="ANOG01001062">
    <property type="protein sequence ID" value="EMI15616.1"/>
    <property type="molecule type" value="Genomic_DNA"/>
</dbReference>
<keyword evidence="2" id="KW-1185">Reference proteome</keyword>
<name>M5R988_9BACT</name>
<organism evidence="1 2">
    <name type="scientific">Rhodopirellula maiorica SM1</name>
    <dbReference type="NCBI Taxonomy" id="1265738"/>
    <lineage>
        <taxon>Bacteria</taxon>
        <taxon>Pseudomonadati</taxon>
        <taxon>Planctomycetota</taxon>
        <taxon>Planctomycetia</taxon>
        <taxon>Pirellulales</taxon>
        <taxon>Pirellulaceae</taxon>
        <taxon>Novipirellula</taxon>
    </lineage>
</organism>
<dbReference type="PROSITE" id="PS51257">
    <property type="entry name" value="PROKAR_LIPOPROTEIN"/>
    <property type="match status" value="1"/>
</dbReference>